<dbReference type="EMBL" id="JPWV03000011">
    <property type="protein sequence ID" value="KAG2531335.1"/>
    <property type="molecule type" value="Genomic_DNA"/>
</dbReference>
<feature type="transmembrane region" description="Helical" evidence="10">
    <location>
        <begin position="385"/>
        <end position="403"/>
    </location>
</feature>
<feature type="region of interest" description="Disordered" evidence="9">
    <location>
        <begin position="1"/>
        <end position="20"/>
    </location>
</feature>
<comment type="subcellular location">
    <subcellularLocation>
        <location evidence="1">Endoplasmic reticulum membrane</location>
        <topology evidence="1">Multi-pass membrane protein</topology>
    </subcellularLocation>
</comment>
<dbReference type="Pfam" id="PF03062">
    <property type="entry name" value="MBOAT"/>
    <property type="match status" value="3"/>
</dbReference>
<feature type="transmembrane region" description="Helical" evidence="10">
    <location>
        <begin position="836"/>
        <end position="856"/>
    </location>
</feature>
<name>A0A8T0M8U4_9STRA</name>
<feature type="transmembrane region" description="Helical" evidence="10">
    <location>
        <begin position="221"/>
        <end position="240"/>
    </location>
</feature>
<feature type="transmembrane region" description="Helical" evidence="10">
    <location>
        <begin position="807"/>
        <end position="830"/>
    </location>
</feature>
<evidence type="ECO:0000256" key="8">
    <source>
        <dbReference type="ARBA" id="ARBA00023315"/>
    </source>
</evidence>
<gene>
    <name evidence="12" type="ORF">JM16_001095</name>
    <name evidence="11" type="ORF">JM18_002395</name>
</gene>
<evidence type="ECO:0000256" key="1">
    <source>
        <dbReference type="ARBA" id="ARBA00004477"/>
    </source>
</evidence>
<keyword evidence="7 10" id="KW-0472">Membrane</keyword>
<evidence type="ECO:0000313" key="11">
    <source>
        <dbReference type="EMBL" id="KAG2530129.1"/>
    </source>
</evidence>
<evidence type="ECO:0000256" key="5">
    <source>
        <dbReference type="ARBA" id="ARBA00022824"/>
    </source>
</evidence>
<evidence type="ECO:0000256" key="6">
    <source>
        <dbReference type="ARBA" id="ARBA00022989"/>
    </source>
</evidence>
<evidence type="ECO:0000256" key="7">
    <source>
        <dbReference type="ARBA" id="ARBA00023136"/>
    </source>
</evidence>
<feature type="transmembrane region" description="Helical" evidence="10">
    <location>
        <begin position="477"/>
        <end position="495"/>
    </location>
</feature>
<feature type="transmembrane region" description="Helical" evidence="10">
    <location>
        <begin position="938"/>
        <end position="959"/>
    </location>
</feature>
<organism evidence="12 13">
    <name type="scientific">Phytophthora kernoviae</name>
    <dbReference type="NCBI Taxonomy" id="325452"/>
    <lineage>
        <taxon>Eukaryota</taxon>
        <taxon>Sar</taxon>
        <taxon>Stramenopiles</taxon>
        <taxon>Oomycota</taxon>
        <taxon>Peronosporomycetes</taxon>
        <taxon>Peronosporales</taxon>
        <taxon>Peronosporaceae</taxon>
        <taxon>Phytophthora</taxon>
    </lineage>
</organism>
<dbReference type="InterPro" id="IPR004299">
    <property type="entry name" value="MBOAT_fam"/>
</dbReference>
<dbReference type="AlphaFoldDB" id="A0A8T0M8U4"/>
<reference evidence="12" key="1">
    <citation type="journal article" date="2015" name="Genom Data">
        <title>Genome sequences of six Phytophthora species associated with forests in New Zealand.</title>
        <authorList>
            <person name="Studholme D.J."/>
            <person name="McDougal R.L."/>
            <person name="Sambles C."/>
            <person name="Hansen E."/>
            <person name="Hardy G."/>
            <person name="Grant M."/>
            <person name="Ganley R.J."/>
            <person name="Williams N.M."/>
        </authorList>
    </citation>
    <scope>NUCLEOTIDE SEQUENCE</scope>
    <source>
        <strain evidence="12">NZFS 2646</strain>
        <strain evidence="11">NZFS 3630</strain>
    </source>
</reference>
<evidence type="ECO:0008006" key="14">
    <source>
        <dbReference type="Google" id="ProtNLM"/>
    </source>
</evidence>
<feature type="transmembrane region" description="Helical" evidence="10">
    <location>
        <begin position="907"/>
        <end position="926"/>
    </location>
</feature>
<keyword evidence="3" id="KW-0808">Transferase</keyword>
<feature type="transmembrane region" description="Helical" evidence="10">
    <location>
        <begin position="150"/>
        <end position="170"/>
    </location>
</feature>
<feature type="transmembrane region" description="Helical" evidence="10">
    <location>
        <begin position="46"/>
        <end position="68"/>
    </location>
</feature>
<feature type="transmembrane region" description="Helical" evidence="10">
    <location>
        <begin position="361"/>
        <end position="378"/>
    </location>
</feature>
<sequence>MAPHVDPRNASSPTASKKRMKKFRAIVSPLDPADSRSGVHTSEFRGMYNLAMLSGVLYTFTTLFTNLMTRKEPADMKLLLSVFYSTHLLEVFVTFACQALYAYTALIPVYMAGTKMLSGRLFINIVHHTLQSLLFFFTVVCIVWRDWNLIHAVSAFIEGLVLLMKMHSYIRTKLEISRREGKAPSPDVKDYTMYLLIPSLVYEPNFPRTNRIRWGYVAEKTFSVILGISTLYIIVTNHVMPRLEDSGTVSPALSIVSLLLPFLGCYLLTWFIIFECICNGFAEVTYLADRDFYSDWWNSTTFDEFARKWNKPVHEFLLRHVYLESRDSYNISKINATVFTFFMSAALHECVFILMFRAVKMYFFMLQMVQVVIIVYGRGLRGTRLGNLSFWFGMILGLPLQAVIYSREYHGGEPIFMVIMMPAMIFGFGGMLRNDETRVTMRSPTESEKRMKKFQAIVSPLDPGDARSNVHTSDLRGIYNLGLLCSALYTFTMIFTGLVTREEPGDMTFLLSIFYSTQLLEVLVTFACQALYSYTALIPVYMAEFAVLLHRSVHWRDWNLIHAVSAFLEGVVLMMKMHSYIRTKLETSRREGKPPSSDVKDFTVYLLMPTLVYEPSFPRTSRIRWGYVVTKLSSIVLGITMLFIILSNHVMPRLEASGTENPLLSVCICNGFAEVTYLADRDFYSDWWNSTTFDAFARKWNKPVHEFLLRHCVFVIMFRSVKMYFFIMQMLQVVLIIYGRGLRGTQLGNMIFWFGLIIALPLQAVIYCREYHGSELIFMVIMMPVIIVAFALIPVYMAGTKMLSGRLFINIVHHTLQSLLFFFTVVCIVWRDWNLIHAVSAFIEGLVLLMKMHSYIRTKLEISRREGKAPSPDVKDYTMYLLIPSLVYEPNFPRTNRIRWGYVAEKTFSVILGISTLYIIVTNHVMPQLEESGTENPLLSVVNLLLPFLMCYLIVWFIIFECICNGFAEVTYLADRDFYSDWWNSTTFDEFARKWNKPVHEFLLRHVYLDTQQNLHISKCSATVLTFLLSSVLHECVFVIMFRTVKMYFFVLQMMQVVLIIYGRGVRGTRLGNVIFWLGLIVSLPLEAIIYCREYHDGEPIFMVIMMPVLTLGFCGICVSSLLYINQPTGKQQ</sequence>
<dbReference type="GO" id="GO:0008374">
    <property type="term" value="F:O-acyltransferase activity"/>
    <property type="evidence" value="ECO:0007669"/>
    <property type="project" value="InterPro"/>
</dbReference>
<feature type="transmembrane region" description="Helical" evidence="10">
    <location>
        <begin position="625"/>
        <end position="646"/>
    </location>
</feature>
<feature type="transmembrane region" description="Helical" evidence="10">
    <location>
        <begin position="334"/>
        <end position="355"/>
    </location>
</feature>
<reference evidence="12" key="2">
    <citation type="submission" date="2020-06" db="EMBL/GenBank/DDBJ databases">
        <authorList>
            <person name="Studholme D.J."/>
        </authorList>
    </citation>
    <scope>NUCLEOTIDE SEQUENCE</scope>
    <source>
        <strain evidence="12">NZFS 2646</strain>
        <strain evidence="11">NZFS 3630</strain>
    </source>
</reference>
<keyword evidence="4 10" id="KW-0812">Transmembrane</keyword>
<evidence type="ECO:0000256" key="2">
    <source>
        <dbReference type="ARBA" id="ARBA00009010"/>
    </source>
</evidence>
<feature type="transmembrane region" description="Helical" evidence="10">
    <location>
        <begin position="121"/>
        <end position="144"/>
    </location>
</feature>
<feature type="transmembrane region" description="Helical" evidence="10">
    <location>
        <begin position="252"/>
        <end position="273"/>
    </location>
</feature>
<feature type="transmembrane region" description="Helical" evidence="10">
    <location>
        <begin position="750"/>
        <end position="767"/>
    </location>
</feature>
<dbReference type="Proteomes" id="UP000792063">
    <property type="component" value="Unassembled WGS sequence"/>
</dbReference>
<dbReference type="PANTHER" id="PTHR10408:SF9">
    <property type="entry name" value="STEROL O-ACYLTRANSFERASE 2-RELATED"/>
    <property type="match status" value="1"/>
</dbReference>
<protein>
    <recommendedName>
        <fullName evidence="14">O-acyltransferase</fullName>
    </recommendedName>
</protein>
<keyword evidence="8" id="KW-0012">Acyltransferase</keyword>
<feature type="transmembrane region" description="Helical" evidence="10">
    <location>
        <begin position="773"/>
        <end position="795"/>
    </location>
</feature>
<evidence type="ECO:0000313" key="12">
    <source>
        <dbReference type="EMBL" id="KAG2531335.1"/>
    </source>
</evidence>
<evidence type="ECO:0000256" key="3">
    <source>
        <dbReference type="ARBA" id="ARBA00022679"/>
    </source>
</evidence>
<feature type="transmembrane region" description="Helical" evidence="10">
    <location>
        <begin position="1102"/>
        <end position="1125"/>
    </location>
</feature>
<accession>A0A8T0M8U4</accession>
<feature type="transmembrane region" description="Helical" evidence="10">
    <location>
        <begin position="1071"/>
        <end position="1090"/>
    </location>
</feature>
<comment type="similarity">
    <text evidence="2">Belongs to the membrane-bound acyltransferase family. Sterol o-acyltransferase subfamily.</text>
</comment>
<feature type="transmembrane region" description="Helical" evidence="10">
    <location>
        <begin position="88"/>
        <end position="109"/>
    </location>
</feature>
<feature type="transmembrane region" description="Helical" evidence="10">
    <location>
        <begin position="708"/>
        <end position="738"/>
    </location>
</feature>
<evidence type="ECO:0000256" key="10">
    <source>
        <dbReference type="SAM" id="Phobius"/>
    </source>
</evidence>
<dbReference type="Proteomes" id="UP000785171">
    <property type="component" value="Unassembled WGS sequence"/>
</dbReference>
<feature type="transmembrane region" description="Helical" evidence="10">
    <location>
        <begin position="1047"/>
        <end position="1064"/>
    </location>
</feature>
<dbReference type="EMBL" id="JPWU03000035">
    <property type="protein sequence ID" value="KAG2530129.1"/>
    <property type="molecule type" value="Genomic_DNA"/>
</dbReference>
<evidence type="ECO:0000256" key="4">
    <source>
        <dbReference type="ARBA" id="ARBA00022692"/>
    </source>
</evidence>
<dbReference type="InterPro" id="IPR014371">
    <property type="entry name" value="Oat_ACAT_DAG_ARE"/>
</dbReference>
<keyword evidence="6 10" id="KW-1133">Transmembrane helix</keyword>
<feature type="transmembrane region" description="Helical" evidence="10">
    <location>
        <begin position="1022"/>
        <end position="1041"/>
    </location>
</feature>
<comment type="caution">
    <text evidence="12">The sequence shown here is derived from an EMBL/GenBank/DDBJ whole genome shotgun (WGS) entry which is preliminary data.</text>
</comment>
<dbReference type="GO" id="GO:0005789">
    <property type="term" value="C:endoplasmic reticulum membrane"/>
    <property type="evidence" value="ECO:0007669"/>
    <property type="project" value="UniProtKB-SubCell"/>
</dbReference>
<dbReference type="PANTHER" id="PTHR10408">
    <property type="entry name" value="STEROL O-ACYLTRANSFERASE"/>
    <property type="match status" value="1"/>
</dbReference>
<proteinExistence type="inferred from homology"/>
<feature type="transmembrane region" description="Helical" evidence="10">
    <location>
        <begin position="415"/>
        <end position="432"/>
    </location>
</feature>
<keyword evidence="5" id="KW-0256">Endoplasmic reticulum</keyword>
<evidence type="ECO:0000313" key="13">
    <source>
        <dbReference type="Proteomes" id="UP000785171"/>
    </source>
</evidence>
<evidence type="ECO:0000256" key="9">
    <source>
        <dbReference type="SAM" id="MobiDB-lite"/>
    </source>
</evidence>